<keyword evidence="3" id="KW-1185">Reference proteome</keyword>
<dbReference type="AlphaFoldDB" id="A0A7I8DPA9"/>
<evidence type="ECO:0000313" key="3">
    <source>
        <dbReference type="Proteomes" id="UP000515703"/>
    </source>
</evidence>
<sequence length="273" mass="31196">MCGEGKEGSGQMKEKSRQERILALRDKLQRLKETDTELRIFGAAGQQSGHRYTFHPVFEEELAQWETDCSLKLPEEYREYLKLAGYGTGPGYGLLSPAESRELYQQIYSSVSYYAECADTGGWFEERDFNKDTGYGRITYFHELKGKHVKRYKRLLETPLQENMSAGERDRYFMNIVPRVLSIEGGVVLTNHGHRYWDVLVVGGEMAGTVWQVDGCAGQSMRAQPDGFYERGKLVLGAKQASGFLAYMERWADQALEECKSIYHNKTHGEIKP</sequence>
<dbReference type="EMBL" id="AP023368">
    <property type="protein sequence ID" value="BCJ99101.1"/>
    <property type="molecule type" value="Genomic_DNA"/>
</dbReference>
<reference evidence="2 3" key="2">
    <citation type="submission" date="2020-08" db="EMBL/GenBank/DDBJ databases">
        <authorList>
            <person name="Ueki A."/>
            <person name="Tonouchi A."/>
        </authorList>
    </citation>
    <scope>NUCLEOTIDE SEQUENCE [LARGE SCALE GENOMIC DNA]</scope>
    <source>
        <strain evidence="2 3">CTTW</strain>
    </source>
</reference>
<gene>
    <name evidence="2" type="ORF">bsdcttw_21420</name>
</gene>
<accession>A0A7I8DPA9</accession>
<dbReference type="KEGG" id="acht:bsdcttw_21420"/>
<dbReference type="Gene3D" id="3.40.1580.10">
    <property type="entry name" value="SMI1/KNR4-like"/>
    <property type="match status" value="1"/>
</dbReference>
<proteinExistence type="predicted"/>
<evidence type="ECO:0000313" key="2">
    <source>
        <dbReference type="EMBL" id="BCJ99101.1"/>
    </source>
</evidence>
<name>A0A7I8DPA9_9FIRM</name>
<protein>
    <recommendedName>
        <fullName evidence="1">Knr4/Smi1-like domain-containing protein</fullName>
    </recommendedName>
</protein>
<dbReference type="SMART" id="SM00860">
    <property type="entry name" value="SMI1_KNR4"/>
    <property type="match status" value="1"/>
</dbReference>
<dbReference type="InterPro" id="IPR018958">
    <property type="entry name" value="Knr4/Smi1-like_dom"/>
</dbReference>
<feature type="domain" description="Knr4/Smi1-like" evidence="1">
    <location>
        <begin position="56"/>
        <end position="158"/>
    </location>
</feature>
<dbReference type="InterPro" id="IPR037883">
    <property type="entry name" value="Knr4/Smi1-like_sf"/>
</dbReference>
<dbReference type="RefSeq" id="WP_185259379.1">
    <property type="nucleotide sequence ID" value="NZ_AP023368.1"/>
</dbReference>
<reference evidence="2 3" key="1">
    <citation type="submission" date="2020-08" db="EMBL/GenBank/DDBJ databases">
        <title>Draft genome sequencing of an Anaerocolumna strain isolated from anoxic soil subjected to BSD treatment.</title>
        <authorList>
            <person name="Uek A."/>
            <person name="Tonouchi A."/>
        </authorList>
    </citation>
    <scope>NUCLEOTIDE SEQUENCE [LARGE SCALE GENOMIC DNA]</scope>
    <source>
        <strain evidence="2 3">CTTW</strain>
    </source>
</reference>
<dbReference type="Proteomes" id="UP000515703">
    <property type="component" value="Chromosome"/>
</dbReference>
<dbReference type="SUPFAM" id="SSF160631">
    <property type="entry name" value="SMI1/KNR4-like"/>
    <property type="match status" value="1"/>
</dbReference>
<evidence type="ECO:0000259" key="1">
    <source>
        <dbReference type="SMART" id="SM00860"/>
    </source>
</evidence>
<organism evidence="2 3">
    <name type="scientific">Anaerocolumna chitinilytica</name>
    <dbReference type="NCBI Taxonomy" id="1727145"/>
    <lineage>
        <taxon>Bacteria</taxon>
        <taxon>Bacillati</taxon>
        <taxon>Bacillota</taxon>
        <taxon>Clostridia</taxon>
        <taxon>Lachnospirales</taxon>
        <taxon>Lachnospiraceae</taxon>
        <taxon>Anaerocolumna</taxon>
    </lineage>
</organism>